<name>A0AAW0C353_9AGAR</name>
<sequence length="711" mass="81569">MHEAPFNRMVQHSFLICYHILNLTQSPDSASFILSTALDYNLKKQRKSLLHSASSPVDKDYNVSLSPNLSAMNGDRMLTRTAHSNGYHAYIERIANQPIPAHALRSDYVLTEAEAAQTHEMIKDEKELLKEYDEKISWYQDAVDKLKEGRKAAEERLSNRQAMVSGLRRIPVEVWDEIFTLACPTIILGECDTRNYYPFHIPHEGPIQATAHTLSLTCAAWRKIVTSRPRLWSTISFDIYHQCQQTDIRPLVRTYLRYSAKAPLHISIWDARRRCGTFASVRAYHEGLEKKTVDAYRSILRQMHRCASLELQVRWEALSPYVTGMSLISFPRLHIFSHDVSVDDDQDSKSAWFWRAIRRAPNLTYVSEEEGLPGHFNLSPYNQHALTGLRLGGVEDMSHLRDVLASNSRLEIFSACLMWKDRGIPGNIDDLELPFLRYLKITCYWDPMEEWIWLFNSFRIPALVSLYINNELDVYGHDLSDHGQPYYTLPFAVTAPLHRCTTFLQFLTLESDPVSYHESEMTILAQNLPNLTHLRYASFAPIVGISPCTAHLLASLKTAHLKPGLRRHSDIPSPKLKWLEVRELNFRPCFIEELFDDALAVAESRNTRSITTSERAEDVQRLTNIYLWWEYRAEENSDSESDCGSIATDDSEEHESDVELEDLESDCSDAGNGSNSAARAIALEKDGIVCRVLHRVVRQAWFEGFPVTMFH</sequence>
<evidence type="ECO:0000313" key="3">
    <source>
        <dbReference type="Proteomes" id="UP001383192"/>
    </source>
</evidence>
<dbReference type="EMBL" id="JAYKXP010000061">
    <property type="protein sequence ID" value="KAK7033487.1"/>
    <property type="molecule type" value="Genomic_DNA"/>
</dbReference>
<feature type="region of interest" description="Disordered" evidence="1">
    <location>
        <begin position="638"/>
        <end position="671"/>
    </location>
</feature>
<protein>
    <recommendedName>
        <fullName evidence="4">F-box domain-containing protein</fullName>
    </recommendedName>
</protein>
<keyword evidence="3" id="KW-1185">Reference proteome</keyword>
<dbReference type="Proteomes" id="UP001383192">
    <property type="component" value="Unassembled WGS sequence"/>
</dbReference>
<reference evidence="2 3" key="1">
    <citation type="submission" date="2024-01" db="EMBL/GenBank/DDBJ databases">
        <title>A draft genome for a cacao thread blight-causing isolate of Paramarasmius palmivorus.</title>
        <authorList>
            <person name="Baruah I.K."/>
            <person name="Bukari Y."/>
            <person name="Amoako-Attah I."/>
            <person name="Meinhardt L.W."/>
            <person name="Bailey B.A."/>
            <person name="Cohen S.P."/>
        </authorList>
    </citation>
    <scope>NUCLEOTIDE SEQUENCE [LARGE SCALE GENOMIC DNA]</scope>
    <source>
        <strain evidence="2 3">GH-12</strain>
    </source>
</reference>
<comment type="caution">
    <text evidence="2">The sequence shown here is derived from an EMBL/GenBank/DDBJ whole genome shotgun (WGS) entry which is preliminary data.</text>
</comment>
<accession>A0AAW0C353</accession>
<evidence type="ECO:0000256" key="1">
    <source>
        <dbReference type="SAM" id="MobiDB-lite"/>
    </source>
</evidence>
<proteinExistence type="predicted"/>
<gene>
    <name evidence="2" type="ORF">VNI00_012708</name>
</gene>
<evidence type="ECO:0008006" key="4">
    <source>
        <dbReference type="Google" id="ProtNLM"/>
    </source>
</evidence>
<dbReference type="AlphaFoldDB" id="A0AAW0C353"/>
<evidence type="ECO:0000313" key="2">
    <source>
        <dbReference type="EMBL" id="KAK7033487.1"/>
    </source>
</evidence>
<feature type="compositionally biased region" description="Acidic residues" evidence="1">
    <location>
        <begin position="649"/>
        <end position="667"/>
    </location>
</feature>
<organism evidence="2 3">
    <name type="scientific">Paramarasmius palmivorus</name>
    <dbReference type="NCBI Taxonomy" id="297713"/>
    <lineage>
        <taxon>Eukaryota</taxon>
        <taxon>Fungi</taxon>
        <taxon>Dikarya</taxon>
        <taxon>Basidiomycota</taxon>
        <taxon>Agaricomycotina</taxon>
        <taxon>Agaricomycetes</taxon>
        <taxon>Agaricomycetidae</taxon>
        <taxon>Agaricales</taxon>
        <taxon>Marasmiineae</taxon>
        <taxon>Marasmiaceae</taxon>
        <taxon>Paramarasmius</taxon>
    </lineage>
</organism>